<keyword evidence="2" id="KW-1185">Reference proteome</keyword>
<accession>A0ABQ5J8C6</accession>
<reference evidence="1" key="1">
    <citation type="journal article" date="2022" name="Int. J. Mol. Sci.">
        <title>Draft Genome of Tanacetum Coccineum: Genomic Comparison of Closely Related Tanacetum-Family Plants.</title>
        <authorList>
            <person name="Yamashiro T."/>
            <person name="Shiraishi A."/>
            <person name="Nakayama K."/>
            <person name="Satake H."/>
        </authorList>
    </citation>
    <scope>NUCLEOTIDE SEQUENCE</scope>
</reference>
<dbReference type="EMBL" id="BQNB010021567">
    <property type="protein sequence ID" value="GJU07728.1"/>
    <property type="molecule type" value="Genomic_DNA"/>
</dbReference>
<protein>
    <submittedName>
        <fullName evidence="1">Uncharacterized protein</fullName>
    </submittedName>
</protein>
<dbReference type="Proteomes" id="UP001151760">
    <property type="component" value="Unassembled WGS sequence"/>
</dbReference>
<sequence>MAALFIAISSDSLEESVKTSSARIILFGTIPTAIPATVPVVNLPVISTLPHTSSFLYTNLSDNDTSERPPSQDPYEVTVARWRSPVAARSSPPSSPTDMTLPIRHILPTPPNLPHRPAVLVLPGQSIPIGLPYRRLASRYPPDHSSSNHFSSDDSSSDYPLDSLSGYSLNTSLVPIATPISEALSPVRVDLLPPRKRIRGSISMTDFEADIDACIAAADATEAGETNVKVEVGIKTKAEVGEEANAEIQPEGTIKIGVDVAIEIDISDDSLMSDAIERLGQLEEGMQGMYDHLQEIPLQRIDDIESRQREQEGRNLIADDEMSSLLERVVALKGSNTGLQDALGIERARADSLQQCLGYAKEELKQVYELRAHES</sequence>
<organism evidence="1 2">
    <name type="scientific">Tanacetum coccineum</name>
    <dbReference type="NCBI Taxonomy" id="301880"/>
    <lineage>
        <taxon>Eukaryota</taxon>
        <taxon>Viridiplantae</taxon>
        <taxon>Streptophyta</taxon>
        <taxon>Embryophyta</taxon>
        <taxon>Tracheophyta</taxon>
        <taxon>Spermatophyta</taxon>
        <taxon>Magnoliopsida</taxon>
        <taxon>eudicotyledons</taxon>
        <taxon>Gunneridae</taxon>
        <taxon>Pentapetalae</taxon>
        <taxon>asterids</taxon>
        <taxon>campanulids</taxon>
        <taxon>Asterales</taxon>
        <taxon>Asteraceae</taxon>
        <taxon>Asteroideae</taxon>
        <taxon>Anthemideae</taxon>
        <taxon>Anthemidinae</taxon>
        <taxon>Tanacetum</taxon>
    </lineage>
</organism>
<comment type="caution">
    <text evidence="1">The sequence shown here is derived from an EMBL/GenBank/DDBJ whole genome shotgun (WGS) entry which is preliminary data.</text>
</comment>
<proteinExistence type="predicted"/>
<reference evidence="1" key="2">
    <citation type="submission" date="2022-01" db="EMBL/GenBank/DDBJ databases">
        <authorList>
            <person name="Yamashiro T."/>
            <person name="Shiraishi A."/>
            <person name="Satake H."/>
            <person name="Nakayama K."/>
        </authorList>
    </citation>
    <scope>NUCLEOTIDE SEQUENCE</scope>
</reference>
<gene>
    <name evidence="1" type="ORF">Tco_1124158</name>
</gene>
<name>A0ABQ5J8C6_9ASTR</name>
<evidence type="ECO:0000313" key="2">
    <source>
        <dbReference type="Proteomes" id="UP001151760"/>
    </source>
</evidence>
<evidence type="ECO:0000313" key="1">
    <source>
        <dbReference type="EMBL" id="GJU07728.1"/>
    </source>
</evidence>